<reference evidence="3" key="1">
    <citation type="submission" date="2021-02" db="EMBL/GenBank/DDBJ databases">
        <authorList>
            <person name="Nowell W R."/>
        </authorList>
    </citation>
    <scope>NUCLEOTIDE SEQUENCE</scope>
</reference>
<evidence type="ECO:0000313" key="2">
    <source>
        <dbReference type="EMBL" id="CAF1252541.1"/>
    </source>
</evidence>
<organism evidence="3 4">
    <name type="scientific">Didymodactylos carnosus</name>
    <dbReference type="NCBI Taxonomy" id="1234261"/>
    <lineage>
        <taxon>Eukaryota</taxon>
        <taxon>Metazoa</taxon>
        <taxon>Spiralia</taxon>
        <taxon>Gnathifera</taxon>
        <taxon>Rotifera</taxon>
        <taxon>Eurotatoria</taxon>
        <taxon>Bdelloidea</taxon>
        <taxon>Philodinida</taxon>
        <taxon>Philodinidae</taxon>
        <taxon>Didymodactylos</taxon>
    </lineage>
</organism>
<feature type="region of interest" description="Disordered" evidence="1">
    <location>
        <begin position="1"/>
        <end position="54"/>
    </location>
</feature>
<dbReference type="AlphaFoldDB" id="A0A8S2PNM6"/>
<accession>A0A8S2PNM6</accession>
<evidence type="ECO:0000313" key="4">
    <source>
        <dbReference type="Proteomes" id="UP000682733"/>
    </source>
</evidence>
<feature type="compositionally biased region" description="Polar residues" evidence="1">
    <location>
        <begin position="1"/>
        <end position="23"/>
    </location>
</feature>
<dbReference type="Proteomes" id="UP000682733">
    <property type="component" value="Unassembled WGS sequence"/>
</dbReference>
<evidence type="ECO:0000313" key="3">
    <source>
        <dbReference type="EMBL" id="CAF4059711.1"/>
    </source>
</evidence>
<dbReference type="EMBL" id="CAJOBA010038373">
    <property type="protein sequence ID" value="CAF4059711.1"/>
    <property type="molecule type" value="Genomic_DNA"/>
</dbReference>
<comment type="caution">
    <text evidence="3">The sequence shown here is derived from an EMBL/GenBank/DDBJ whole genome shotgun (WGS) entry which is preliminary data.</text>
</comment>
<sequence length="88" mass="9596">VIDIESQSVLAMDQQSGSASPNQQHKDSGRISNNASGAGFGQRTDGLFGDNRQQQQLDNYRSLDELSKDLGYLLNKTSNSDCYLNVKG</sequence>
<protein>
    <submittedName>
        <fullName evidence="3">Uncharacterized protein</fullName>
    </submittedName>
</protein>
<dbReference type="EMBL" id="CAJNOK010016820">
    <property type="protein sequence ID" value="CAF1252541.1"/>
    <property type="molecule type" value="Genomic_DNA"/>
</dbReference>
<gene>
    <name evidence="2" type="ORF">OVA965_LOCUS26346</name>
    <name evidence="3" type="ORF">TMI583_LOCUS27086</name>
</gene>
<name>A0A8S2PNM6_9BILA</name>
<proteinExistence type="predicted"/>
<evidence type="ECO:0000256" key="1">
    <source>
        <dbReference type="SAM" id="MobiDB-lite"/>
    </source>
</evidence>
<dbReference type="Proteomes" id="UP000677228">
    <property type="component" value="Unassembled WGS sequence"/>
</dbReference>
<feature type="non-terminal residue" evidence="3">
    <location>
        <position position="1"/>
    </location>
</feature>